<protein>
    <submittedName>
        <fullName evidence="1">Uncharacterized protein</fullName>
    </submittedName>
</protein>
<name>A0ACC3NBS6_9PEZI</name>
<keyword evidence="2" id="KW-1185">Reference proteome</keyword>
<comment type="caution">
    <text evidence="1">The sequence shown here is derived from an EMBL/GenBank/DDBJ whole genome shotgun (WGS) entry which is preliminary data.</text>
</comment>
<evidence type="ECO:0000313" key="2">
    <source>
        <dbReference type="Proteomes" id="UP001281147"/>
    </source>
</evidence>
<accession>A0ACC3NBS6</accession>
<gene>
    <name evidence="1" type="ORF">LTR37_008140</name>
</gene>
<proteinExistence type="predicted"/>
<organism evidence="1 2">
    <name type="scientific">Vermiconidia calcicola</name>
    <dbReference type="NCBI Taxonomy" id="1690605"/>
    <lineage>
        <taxon>Eukaryota</taxon>
        <taxon>Fungi</taxon>
        <taxon>Dikarya</taxon>
        <taxon>Ascomycota</taxon>
        <taxon>Pezizomycotina</taxon>
        <taxon>Dothideomycetes</taxon>
        <taxon>Dothideomycetidae</taxon>
        <taxon>Mycosphaerellales</taxon>
        <taxon>Extremaceae</taxon>
        <taxon>Vermiconidia</taxon>
    </lineage>
</organism>
<sequence>MSTTTTVSSDLRTERPPAYPYPCEGTIAYPQPRRVPHETSLFMSNSSRQANSTSGFTSSQERPAQLPLPDVSSVLDFGSPPSTHLPPRLGSGYVTVRDATQSQAQQNSMAAVGSQFVDAQGATDSRHANISNAYGPNAPNVQQVAEFNLPLNPEAALGLSYLANHENAYVTDSIANQIQTADLFVSDRNHNANPVLFQTTTTTTADITSPTTAETGRIVDFEPLVTGPDLLFPPPLAPEQWMWIQHVPTTMSQRFHNSL</sequence>
<reference evidence="1" key="1">
    <citation type="submission" date="2023-07" db="EMBL/GenBank/DDBJ databases">
        <title>Black Yeasts Isolated from many extreme environments.</title>
        <authorList>
            <person name="Coleine C."/>
            <person name="Stajich J.E."/>
            <person name="Selbmann L."/>
        </authorList>
    </citation>
    <scope>NUCLEOTIDE SEQUENCE</scope>
    <source>
        <strain evidence="1">CCFEE 5714</strain>
    </source>
</reference>
<evidence type="ECO:0000313" key="1">
    <source>
        <dbReference type="EMBL" id="KAK3713890.1"/>
    </source>
</evidence>
<dbReference type="EMBL" id="JAUTXU010000059">
    <property type="protein sequence ID" value="KAK3713890.1"/>
    <property type="molecule type" value="Genomic_DNA"/>
</dbReference>
<dbReference type="Proteomes" id="UP001281147">
    <property type="component" value="Unassembled WGS sequence"/>
</dbReference>